<organism evidence="1 2">
    <name type="scientific">Aspergillus aculeatinus CBS 121060</name>
    <dbReference type="NCBI Taxonomy" id="1448322"/>
    <lineage>
        <taxon>Eukaryota</taxon>
        <taxon>Fungi</taxon>
        <taxon>Dikarya</taxon>
        <taxon>Ascomycota</taxon>
        <taxon>Pezizomycotina</taxon>
        <taxon>Eurotiomycetes</taxon>
        <taxon>Eurotiomycetidae</taxon>
        <taxon>Eurotiales</taxon>
        <taxon>Aspergillaceae</taxon>
        <taxon>Aspergillus</taxon>
        <taxon>Aspergillus subgen. Circumdati</taxon>
    </lineage>
</organism>
<accession>A0ACD1GRH2</accession>
<evidence type="ECO:0000313" key="2">
    <source>
        <dbReference type="Proteomes" id="UP000249661"/>
    </source>
</evidence>
<dbReference type="EMBL" id="KZ825031">
    <property type="protein sequence ID" value="RAH63809.1"/>
    <property type="molecule type" value="Genomic_DNA"/>
</dbReference>
<evidence type="ECO:0000313" key="1">
    <source>
        <dbReference type="EMBL" id="RAH63809.1"/>
    </source>
</evidence>
<name>A0ACD1GRH2_9EURO</name>
<reference evidence="1" key="1">
    <citation type="submission" date="2018-02" db="EMBL/GenBank/DDBJ databases">
        <title>The genomes of Aspergillus section Nigri reveals drivers in fungal speciation.</title>
        <authorList>
            <consortium name="DOE Joint Genome Institute"/>
            <person name="Vesth T.C."/>
            <person name="Nybo J."/>
            <person name="Theobald S."/>
            <person name="Brandl J."/>
            <person name="Frisvad J.C."/>
            <person name="Nielsen K.F."/>
            <person name="Lyhne E.K."/>
            <person name="Kogle M.E."/>
            <person name="Kuo A."/>
            <person name="Riley R."/>
            <person name="Clum A."/>
            <person name="Nolan M."/>
            <person name="Lipzen A."/>
            <person name="Salamov A."/>
            <person name="Henrissat B."/>
            <person name="Wiebenga A."/>
            <person name="De vries R.P."/>
            <person name="Grigoriev I.V."/>
            <person name="Mortensen U.H."/>
            <person name="Andersen M.R."/>
            <person name="Baker S.E."/>
        </authorList>
    </citation>
    <scope>NUCLEOTIDE SEQUENCE</scope>
    <source>
        <strain evidence="1">CBS 121060</strain>
    </source>
</reference>
<protein>
    <submittedName>
        <fullName evidence="1">Uncharacterized protein</fullName>
    </submittedName>
</protein>
<gene>
    <name evidence="1" type="ORF">BO66DRAFT_260397</name>
</gene>
<proteinExistence type="predicted"/>
<dbReference type="Proteomes" id="UP000249661">
    <property type="component" value="Unassembled WGS sequence"/>
</dbReference>
<sequence>MLAWGGFGCVVVICLVSEVAWLVTSKILVDCVLSSTRCFLSGCSRISSRLWTYHAILYRLLTS</sequence>
<keyword evidence="2" id="KW-1185">Reference proteome</keyword>